<reference evidence="3 4" key="1">
    <citation type="submission" date="2018-03" db="EMBL/GenBank/DDBJ databases">
        <authorList>
            <person name="Keele B.F."/>
        </authorList>
    </citation>
    <scope>NUCLEOTIDE SEQUENCE [LARGE SCALE GENOMIC DNA]</scope>
    <source>
        <strain evidence="3 4">IB-3</strain>
    </source>
</reference>
<dbReference type="Pfam" id="PF00480">
    <property type="entry name" value="ROK"/>
    <property type="match status" value="1"/>
</dbReference>
<name>A0A2R7YTX7_9ACTN</name>
<dbReference type="InterPro" id="IPR049874">
    <property type="entry name" value="ROK_cs"/>
</dbReference>
<proteinExistence type="inferred from homology"/>
<accession>A0A2R7YTX7</accession>
<evidence type="ECO:0000313" key="3">
    <source>
        <dbReference type="EMBL" id="PUA79842.1"/>
    </source>
</evidence>
<comment type="similarity">
    <text evidence="1">Belongs to the ROK (NagC/XylR) family.</text>
</comment>
<keyword evidence="4" id="KW-1185">Reference proteome</keyword>
<feature type="region of interest" description="Disordered" evidence="2">
    <location>
        <begin position="1"/>
        <end position="22"/>
    </location>
</feature>
<dbReference type="OrthoDB" id="3225083at2"/>
<dbReference type="EMBL" id="PYXZ01000008">
    <property type="protein sequence ID" value="PUA79842.1"/>
    <property type="molecule type" value="Genomic_DNA"/>
</dbReference>
<dbReference type="InterPro" id="IPR000600">
    <property type="entry name" value="ROK"/>
</dbReference>
<dbReference type="InterPro" id="IPR036388">
    <property type="entry name" value="WH-like_DNA-bd_sf"/>
</dbReference>
<dbReference type="PANTHER" id="PTHR18964:SF149">
    <property type="entry name" value="BIFUNCTIONAL UDP-N-ACETYLGLUCOSAMINE 2-EPIMERASE_N-ACETYLMANNOSAMINE KINASE"/>
    <property type="match status" value="1"/>
</dbReference>
<dbReference type="Gene3D" id="1.10.10.10">
    <property type="entry name" value="Winged helix-like DNA-binding domain superfamily/Winged helix DNA-binding domain"/>
    <property type="match status" value="1"/>
</dbReference>
<sequence>MTQTTVRVGKSLRPQGKVRQEDARRHHRTLLLQHLFRTGAASRADLARTSGLTRVTVSDLVGEMLADGLVEELGAPAEARVGKPPTLVGMVVDSSHVVSLDLSSVDTMQGAVMNLAGAVVDRAEVSSGGARGTDAVALAVELARTLVERSGRPVLGIGIGSPGIVDDRGTVLDAPNLGWHGTDLAGEVAAATGLPVHVANDANVAALAEHTYGGAAEGGLLVLRVGFGVGAGLILEGVLLHGHAAAAGEIGHVTAEDDGEPCACGRTGCLETLLAVPRLRARLAAADDETALLAATGARLGEVLAPIVGALNVHELVLTGPLDLLDGALRDAVTTTLRRRVMAVTSDSLTVRTSNLGDDVVLVGAAGLVLAGELGVS</sequence>
<gene>
    <name evidence="3" type="ORF">C7S10_17415</name>
</gene>
<dbReference type="Gene3D" id="3.30.420.40">
    <property type="match status" value="2"/>
</dbReference>
<organism evidence="3 4">
    <name type="scientific">Nocardioides currus</name>
    <dbReference type="NCBI Taxonomy" id="2133958"/>
    <lineage>
        <taxon>Bacteria</taxon>
        <taxon>Bacillati</taxon>
        <taxon>Actinomycetota</taxon>
        <taxon>Actinomycetes</taxon>
        <taxon>Propionibacteriales</taxon>
        <taxon>Nocardioidaceae</taxon>
        <taxon>Nocardioides</taxon>
    </lineage>
</organism>
<dbReference type="InterPro" id="IPR036390">
    <property type="entry name" value="WH_DNA-bd_sf"/>
</dbReference>
<keyword evidence="3" id="KW-0418">Kinase</keyword>
<dbReference type="SUPFAM" id="SSF46785">
    <property type="entry name" value="Winged helix' DNA-binding domain"/>
    <property type="match status" value="1"/>
</dbReference>
<evidence type="ECO:0000256" key="2">
    <source>
        <dbReference type="SAM" id="MobiDB-lite"/>
    </source>
</evidence>
<dbReference type="SUPFAM" id="SSF53067">
    <property type="entry name" value="Actin-like ATPase domain"/>
    <property type="match status" value="1"/>
</dbReference>
<dbReference type="Proteomes" id="UP000244867">
    <property type="component" value="Unassembled WGS sequence"/>
</dbReference>
<evidence type="ECO:0000313" key="4">
    <source>
        <dbReference type="Proteomes" id="UP000244867"/>
    </source>
</evidence>
<protein>
    <submittedName>
        <fullName evidence="3">Sugar kinase</fullName>
    </submittedName>
</protein>
<evidence type="ECO:0000256" key="1">
    <source>
        <dbReference type="ARBA" id="ARBA00006479"/>
    </source>
</evidence>
<comment type="caution">
    <text evidence="3">The sequence shown here is derived from an EMBL/GenBank/DDBJ whole genome shotgun (WGS) entry which is preliminary data.</text>
</comment>
<dbReference type="InterPro" id="IPR043129">
    <property type="entry name" value="ATPase_NBD"/>
</dbReference>
<dbReference type="PANTHER" id="PTHR18964">
    <property type="entry name" value="ROK (REPRESSOR, ORF, KINASE) FAMILY"/>
    <property type="match status" value="1"/>
</dbReference>
<keyword evidence="3" id="KW-0808">Transferase</keyword>
<dbReference type="PROSITE" id="PS01125">
    <property type="entry name" value="ROK"/>
    <property type="match status" value="1"/>
</dbReference>
<dbReference type="AlphaFoldDB" id="A0A2R7YTX7"/>
<dbReference type="GO" id="GO:0016301">
    <property type="term" value="F:kinase activity"/>
    <property type="evidence" value="ECO:0007669"/>
    <property type="project" value="UniProtKB-KW"/>
</dbReference>
<dbReference type="RefSeq" id="WP_108345707.1">
    <property type="nucleotide sequence ID" value="NZ_PYXZ01000008.1"/>
</dbReference>